<proteinExistence type="predicted"/>
<organism evidence="1 2">
    <name type="scientific">Pieris brassicae</name>
    <name type="common">White butterfly</name>
    <name type="synonym">Large white butterfly</name>
    <dbReference type="NCBI Taxonomy" id="7116"/>
    <lineage>
        <taxon>Eukaryota</taxon>
        <taxon>Metazoa</taxon>
        <taxon>Ecdysozoa</taxon>
        <taxon>Arthropoda</taxon>
        <taxon>Hexapoda</taxon>
        <taxon>Insecta</taxon>
        <taxon>Pterygota</taxon>
        <taxon>Neoptera</taxon>
        <taxon>Endopterygota</taxon>
        <taxon>Lepidoptera</taxon>
        <taxon>Glossata</taxon>
        <taxon>Ditrysia</taxon>
        <taxon>Papilionoidea</taxon>
        <taxon>Pieridae</taxon>
        <taxon>Pierinae</taxon>
        <taxon>Pieris</taxon>
    </lineage>
</organism>
<comment type="caution">
    <text evidence="1">The sequence shown here is derived from an EMBL/GenBank/DDBJ whole genome shotgun (WGS) entry which is preliminary data.</text>
</comment>
<sequence>MTLFPITETEMEQLPNSELDIKMADSCMDSFEMWCWRFMLCIAWTAHGTNVSILKEQDVTKRLSSTFQPFFPDLVNT</sequence>
<evidence type="ECO:0000313" key="1">
    <source>
        <dbReference type="EMBL" id="CAH3934555.1"/>
    </source>
</evidence>
<accession>A0A9P0SVX8</accession>
<name>A0A9P0SVX8_PIEBR</name>
<gene>
    <name evidence="1" type="ORF">PIBRA_LOCUS1254</name>
</gene>
<reference evidence="1" key="1">
    <citation type="submission" date="2022-05" db="EMBL/GenBank/DDBJ databases">
        <authorList>
            <person name="Okamura Y."/>
        </authorList>
    </citation>
    <scope>NUCLEOTIDE SEQUENCE</scope>
</reference>
<keyword evidence="2" id="KW-1185">Reference proteome</keyword>
<dbReference type="Proteomes" id="UP001152562">
    <property type="component" value="Unassembled WGS sequence"/>
</dbReference>
<dbReference type="AlphaFoldDB" id="A0A9P0SVX8"/>
<evidence type="ECO:0000313" key="2">
    <source>
        <dbReference type="Proteomes" id="UP001152562"/>
    </source>
</evidence>
<dbReference type="EMBL" id="CALOZG010000001">
    <property type="protein sequence ID" value="CAH3934555.1"/>
    <property type="molecule type" value="Genomic_DNA"/>
</dbReference>
<protein>
    <submittedName>
        <fullName evidence="1">Uncharacterized protein</fullName>
    </submittedName>
</protein>